<reference evidence="4" key="1">
    <citation type="journal article" date="2015" name="Nat. Genet.">
        <title>The genome and transcriptome of the zoonotic hookworm Ancylostoma ceylanicum identify infection-specific gene families.</title>
        <authorList>
            <person name="Schwarz E.M."/>
            <person name="Hu Y."/>
            <person name="Antoshechkin I."/>
            <person name="Miller M.M."/>
            <person name="Sternberg P.W."/>
            <person name="Aroian R.V."/>
        </authorList>
    </citation>
    <scope>NUCLEOTIDE SEQUENCE</scope>
    <source>
        <strain evidence="4">HY135</strain>
    </source>
</reference>
<dbReference type="Proteomes" id="UP000024635">
    <property type="component" value="Unassembled WGS sequence"/>
</dbReference>
<gene>
    <name evidence="3" type="primary">Acey_s0216.g2375</name>
    <name evidence="3" type="ORF">Y032_0216g2375</name>
</gene>
<dbReference type="PANTHER" id="PTHR46599:SF3">
    <property type="entry name" value="PIGGYBAC TRANSPOSABLE ELEMENT-DERIVED PROTEIN 4"/>
    <property type="match status" value="1"/>
</dbReference>
<organism evidence="3 4">
    <name type="scientific">Ancylostoma ceylanicum</name>
    <dbReference type="NCBI Taxonomy" id="53326"/>
    <lineage>
        <taxon>Eukaryota</taxon>
        <taxon>Metazoa</taxon>
        <taxon>Ecdysozoa</taxon>
        <taxon>Nematoda</taxon>
        <taxon>Chromadorea</taxon>
        <taxon>Rhabditida</taxon>
        <taxon>Rhabditina</taxon>
        <taxon>Rhabditomorpha</taxon>
        <taxon>Strongyloidea</taxon>
        <taxon>Ancylostomatidae</taxon>
        <taxon>Ancylostomatinae</taxon>
        <taxon>Ancylostoma</taxon>
    </lineage>
</organism>
<feature type="domain" description="PiggyBac transposable element-derived protein" evidence="2">
    <location>
        <begin position="114"/>
        <end position="451"/>
    </location>
</feature>
<dbReference type="AlphaFoldDB" id="A0A016SIZ8"/>
<protein>
    <recommendedName>
        <fullName evidence="2">PiggyBac transposable element-derived protein domain-containing protein</fullName>
    </recommendedName>
</protein>
<dbReference type="PANTHER" id="PTHR46599">
    <property type="entry name" value="PIGGYBAC TRANSPOSABLE ELEMENT-DERIVED PROTEIN 4"/>
    <property type="match status" value="1"/>
</dbReference>
<proteinExistence type="predicted"/>
<evidence type="ECO:0000313" key="3">
    <source>
        <dbReference type="EMBL" id="EYB90668.1"/>
    </source>
</evidence>
<sequence length="552" mass="63948">MVVLFFRNQSQITDSSVVVDEMSEEESNLLNANFERLLVMSEEDDEPDDNDDDGVTHDVTNTSEDDQDEEESDDDDDNDSSPDTWSDNVVVHDSWTFNSNSGIAPNILSDCKHPIDFFFLFVNDDVLNLIVDETNRYGLTRNRAWVPTDALEMKRFFGLCLQMGIVKLPKLRDYWSTRPVFGGYPIGSKVMSRNRFEDILSNLHLADNASFDGSDRLYKVTPFIRLFNAACERSFTPGQEVCIDESLVPFRGRVIFRQYIPNKRHKYGIKLFKLCTRGGYTWRTIVYAGRDSSRIGSVAESVVMKLMDGLLDEGRHLYTDNWYTSLPLAERLIPRRTHLIGTVNRNRKGLPKRVTERKLKKGESVAQQNKSGVTVLKWRDKRDILMLSTTHDAAIGENRKPQIVEDYNQAKLYVDTSDQMASYSPFVRRTKKWYIRLLFHLLTQTSLVNAWRLYNDNIQRISFNDFKIEVIEYLLDNERLNATTTTRHSLEELAGPKAVTRRRCSSCYRNWSKKEGSRSADVNTKKVNTRCNKCHKHFCIDCFNKYHKKCSN</sequence>
<feature type="region of interest" description="Disordered" evidence="1">
    <location>
        <begin position="41"/>
        <end position="85"/>
    </location>
</feature>
<dbReference type="Pfam" id="PF13843">
    <property type="entry name" value="DDE_Tnp_1_7"/>
    <property type="match status" value="1"/>
</dbReference>
<keyword evidence="4" id="KW-1185">Reference proteome</keyword>
<dbReference type="OrthoDB" id="10030973at2759"/>
<evidence type="ECO:0000313" key="4">
    <source>
        <dbReference type="Proteomes" id="UP000024635"/>
    </source>
</evidence>
<evidence type="ECO:0000259" key="2">
    <source>
        <dbReference type="Pfam" id="PF13843"/>
    </source>
</evidence>
<feature type="compositionally biased region" description="Acidic residues" evidence="1">
    <location>
        <begin position="63"/>
        <end position="80"/>
    </location>
</feature>
<comment type="caution">
    <text evidence="3">The sequence shown here is derived from an EMBL/GenBank/DDBJ whole genome shotgun (WGS) entry which is preliminary data.</text>
</comment>
<name>A0A016SIZ8_9BILA</name>
<accession>A0A016SIZ8</accession>
<dbReference type="InterPro" id="IPR029526">
    <property type="entry name" value="PGBD"/>
</dbReference>
<feature type="compositionally biased region" description="Acidic residues" evidence="1">
    <location>
        <begin position="41"/>
        <end position="53"/>
    </location>
</feature>
<evidence type="ECO:0000256" key="1">
    <source>
        <dbReference type="SAM" id="MobiDB-lite"/>
    </source>
</evidence>
<dbReference type="EMBL" id="JARK01001552">
    <property type="protein sequence ID" value="EYB90668.1"/>
    <property type="molecule type" value="Genomic_DNA"/>
</dbReference>